<feature type="chain" id="PRO_5001497064" description="Lipoprotein" evidence="1">
    <location>
        <begin position="26"/>
        <end position="98"/>
    </location>
</feature>
<sequence>MASFNHHVRAFVLVAVAAISLSASGCSRYGCFDYSEAEYEAFDGCPSQEEAIDFFGSPSCGGEVASVDSGPEYRDGYCCYEITETDYDDYYYDSTTCL</sequence>
<evidence type="ECO:0000313" key="2">
    <source>
        <dbReference type="EMBL" id="EYF06289.1"/>
    </source>
</evidence>
<dbReference type="EMBL" id="ASRX01000017">
    <property type="protein sequence ID" value="EYF06289.1"/>
    <property type="molecule type" value="Genomic_DNA"/>
</dbReference>
<keyword evidence="1" id="KW-0732">Signal</keyword>
<keyword evidence="3" id="KW-1185">Reference proteome</keyword>
<accession>A0A017TAM4</accession>
<protein>
    <recommendedName>
        <fullName evidence="4">Lipoprotein</fullName>
    </recommendedName>
</protein>
<organism evidence="2 3">
    <name type="scientific">Chondromyces apiculatus DSM 436</name>
    <dbReference type="NCBI Taxonomy" id="1192034"/>
    <lineage>
        <taxon>Bacteria</taxon>
        <taxon>Pseudomonadati</taxon>
        <taxon>Myxococcota</taxon>
        <taxon>Polyangia</taxon>
        <taxon>Polyangiales</taxon>
        <taxon>Polyangiaceae</taxon>
        <taxon>Chondromyces</taxon>
    </lineage>
</organism>
<feature type="signal peptide" evidence="1">
    <location>
        <begin position="1"/>
        <end position="25"/>
    </location>
</feature>
<dbReference type="OrthoDB" id="5524789at2"/>
<dbReference type="AlphaFoldDB" id="A0A017TAM4"/>
<comment type="caution">
    <text evidence="2">The sequence shown here is derived from an EMBL/GenBank/DDBJ whole genome shotgun (WGS) entry which is preliminary data.</text>
</comment>
<gene>
    <name evidence="2" type="ORF">CAP_2167</name>
</gene>
<dbReference type="Proteomes" id="UP000019678">
    <property type="component" value="Unassembled WGS sequence"/>
</dbReference>
<name>A0A017TAM4_9BACT</name>
<evidence type="ECO:0000256" key="1">
    <source>
        <dbReference type="SAM" id="SignalP"/>
    </source>
</evidence>
<reference evidence="2 3" key="1">
    <citation type="submission" date="2013-05" db="EMBL/GenBank/DDBJ databases">
        <title>Genome assembly of Chondromyces apiculatus DSM 436.</title>
        <authorList>
            <person name="Sharma G."/>
            <person name="Khatri I."/>
            <person name="Kaur C."/>
            <person name="Mayilraj S."/>
            <person name="Subramanian S."/>
        </authorList>
    </citation>
    <scope>NUCLEOTIDE SEQUENCE [LARGE SCALE GENOMIC DNA]</scope>
    <source>
        <strain evidence="2 3">DSM 436</strain>
    </source>
</reference>
<proteinExistence type="predicted"/>
<evidence type="ECO:0000313" key="3">
    <source>
        <dbReference type="Proteomes" id="UP000019678"/>
    </source>
</evidence>
<evidence type="ECO:0008006" key="4">
    <source>
        <dbReference type="Google" id="ProtNLM"/>
    </source>
</evidence>
<dbReference type="RefSeq" id="WP_044240428.1">
    <property type="nucleotide sequence ID" value="NZ_ASRX01000017.1"/>
</dbReference>